<reference evidence="7" key="1">
    <citation type="journal article" date="2012" name="Proc. Natl. Acad. Sci. U.S.A.">
        <title>Antigenic diversity is generated by distinct evolutionary mechanisms in African trypanosome species.</title>
        <authorList>
            <person name="Jackson A.P."/>
            <person name="Berry A."/>
            <person name="Aslett M."/>
            <person name="Allison H.C."/>
            <person name="Burton P."/>
            <person name="Vavrova-Anderson J."/>
            <person name="Brown R."/>
            <person name="Browne H."/>
            <person name="Corton N."/>
            <person name="Hauser H."/>
            <person name="Gamble J."/>
            <person name="Gilderthorp R."/>
            <person name="Marcello L."/>
            <person name="McQuillan J."/>
            <person name="Otto T.D."/>
            <person name="Quail M.A."/>
            <person name="Sanders M.J."/>
            <person name="van Tonder A."/>
            <person name="Ginger M.L."/>
            <person name="Field M.C."/>
            <person name="Barry J.D."/>
            <person name="Hertz-Fowler C."/>
            <person name="Berriman M."/>
        </authorList>
    </citation>
    <scope>NUCLEOTIDE SEQUENCE</scope>
    <source>
        <strain evidence="7">Y486</strain>
    </source>
</reference>
<dbReference type="EMBL" id="HE573025">
    <property type="protein sequence ID" value="CCC50919.1"/>
    <property type="molecule type" value="Genomic_DNA"/>
</dbReference>
<evidence type="ECO:0000256" key="3">
    <source>
        <dbReference type="ARBA" id="ARBA00022517"/>
    </source>
</evidence>
<feature type="compositionally biased region" description="Basic residues" evidence="6">
    <location>
        <begin position="233"/>
        <end position="245"/>
    </location>
</feature>
<dbReference type="GO" id="GO:0042273">
    <property type="term" value="P:ribosomal large subunit biogenesis"/>
    <property type="evidence" value="ECO:0007669"/>
    <property type="project" value="TreeGrafter"/>
</dbReference>
<accession>G0U3R0</accession>
<dbReference type="VEuPathDB" id="TriTrypDB:TvY486_0907400"/>
<evidence type="ECO:0000313" key="7">
    <source>
        <dbReference type="EMBL" id="CCC50919.1"/>
    </source>
</evidence>
<sequence>MPVYEVALRRSSRKTVAAPAGASPVDGAKSQEQNQSKGISGEAKDDDEFKQSTTVEFSEPAQWVERMALTSTKSLPADLCADDDPKREEAFIHQALLSVSRGISLLEAGDVPWKRPLDYYAEMFKDDVQMKRIADAMEKSKARIEARAHRRAMKDQKKYGKEVQAEVLRQRAKYKREMGERINEWRRKRKGNDELHGILDDGNDGINGESGGRGVRRGHQIRGRNLRPGGGGGKRRPGKNARRRL</sequence>
<evidence type="ECO:0000256" key="4">
    <source>
        <dbReference type="ARBA" id="ARBA00023054"/>
    </source>
</evidence>
<dbReference type="PANTHER" id="PTHR13028">
    <property type="entry name" value="RRNA PROCESSING PROTEIN EBNA1-BINDING PROTEIN-RELATED"/>
    <property type="match status" value="1"/>
</dbReference>
<organism evidence="7">
    <name type="scientific">Trypanosoma vivax (strain Y486)</name>
    <dbReference type="NCBI Taxonomy" id="1055687"/>
    <lineage>
        <taxon>Eukaryota</taxon>
        <taxon>Discoba</taxon>
        <taxon>Euglenozoa</taxon>
        <taxon>Kinetoplastea</taxon>
        <taxon>Metakinetoplastina</taxon>
        <taxon>Trypanosomatida</taxon>
        <taxon>Trypanosomatidae</taxon>
        <taxon>Trypanosoma</taxon>
        <taxon>Duttonella</taxon>
    </lineage>
</organism>
<proteinExistence type="inferred from homology"/>
<comment type="subcellular location">
    <subcellularLocation>
        <location evidence="1">Nucleus</location>
        <location evidence="1">Nucleolus</location>
    </subcellularLocation>
</comment>
<dbReference type="OMA" id="KYKRDMQ"/>
<dbReference type="InterPro" id="IPR008610">
    <property type="entry name" value="Ebp2"/>
</dbReference>
<evidence type="ECO:0000256" key="1">
    <source>
        <dbReference type="ARBA" id="ARBA00004604"/>
    </source>
</evidence>
<feature type="region of interest" description="Disordered" evidence="6">
    <location>
        <begin position="1"/>
        <end position="56"/>
    </location>
</feature>
<gene>
    <name evidence="7" type="ORF">TVY486_0907400</name>
</gene>
<keyword evidence="4" id="KW-0175">Coiled coil</keyword>
<dbReference type="AlphaFoldDB" id="G0U3R0"/>
<keyword evidence="3" id="KW-0690">Ribosome biogenesis</keyword>
<name>G0U3R0_TRYVY</name>
<dbReference type="GO" id="GO:0030687">
    <property type="term" value="C:preribosome, large subunit precursor"/>
    <property type="evidence" value="ECO:0007669"/>
    <property type="project" value="TreeGrafter"/>
</dbReference>
<feature type="compositionally biased region" description="Basic residues" evidence="6">
    <location>
        <begin position="214"/>
        <end position="225"/>
    </location>
</feature>
<evidence type="ECO:0000256" key="2">
    <source>
        <dbReference type="ARBA" id="ARBA00007336"/>
    </source>
</evidence>
<dbReference type="GO" id="GO:0006364">
    <property type="term" value="P:rRNA processing"/>
    <property type="evidence" value="ECO:0007669"/>
    <property type="project" value="TreeGrafter"/>
</dbReference>
<dbReference type="Pfam" id="PF05890">
    <property type="entry name" value="Ebp2"/>
    <property type="match status" value="1"/>
</dbReference>
<keyword evidence="5" id="KW-0539">Nucleus</keyword>
<feature type="region of interest" description="Disordered" evidence="6">
    <location>
        <begin position="189"/>
        <end position="245"/>
    </location>
</feature>
<evidence type="ECO:0000256" key="5">
    <source>
        <dbReference type="ARBA" id="ARBA00023242"/>
    </source>
</evidence>
<dbReference type="GO" id="GO:0005730">
    <property type="term" value="C:nucleolus"/>
    <property type="evidence" value="ECO:0007669"/>
    <property type="project" value="UniProtKB-SubCell"/>
</dbReference>
<comment type="similarity">
    <text evidence="2">Belongs to the EBP2 family.</text>
</comment>
<feature type="compositionally biased region" description="Basic and acidic residues" evidence="6">
    <location>
        <begin position="189"/>
        <end position="199"/>
    </location>
</feature>
<evidence type="ECO:0000256" key="6">
    <source>
        <dbReference type="SAM" id="MobiDB-lite"/>
    </source>
</evidence>
<dbReference type="PANTHER" id="PTHR13028:SF0">
    <property type="entry name" value="RRNA-PROCESSING PROTEIN EBP2-RELATED"/>
    <property type="match status" value="1"/>
</dbReference>
<dbReference type="GO" id="GO:0034399">
    <property type="term" value="C:nuclear periphery"/>
    <property type="evidence" value="ECO:0007669"/>
    <property type="project" value="TreeGrafter"/>
</dbReference>
<protein>
    <submittedName>
        <fullName evidence="7">Putative rRNA processing protein</fullName>
    </submittedName>
</protein>